<dbReference type="EMBL" id="SRLO01000095">
    <property type="protein sequence ID" value="TNN76181.1"/>
    <property type="molecule type" value="Genomic_DNA"/>
</dbReference>
<comment type="caution">
    <text evidence="2">The sequence shown here is derived from an EMBL/GenBank/DDBJ whole genome shotgun (WGS) entry which is preliminary data.</text>
</comment>
<gene>
    <name evidence="2" type="ORF">EYF80_013469</name>
</gene>
<organism evidence="2 3">
    <name type="scientific">Liparis tanakae</name>
    <name type="common">Tanaka's snailfish</name>
    <dbReference type="NCBI Taxonomy" id="230148"/>
    <lineage>
        <taxon>Eukaryota</taxon>
        <taxon>Metazoa</taxon>
        <taxon>Chordata</taxon>
        <taxon>Craniata</taxon>
        <taxon>Vertebrata</taxon>
        <taxon>Euteleostomi</taxon>
        <taxon>Actinopterygii</taxon>
        <taxon>Neopterygii</taxon>
        <taxon>Teleostei</taxon>
        <taxon>Neoteleostei</taxon>
        <taxon>Acanthomorphata</taxon>
        <taxon>Eupercaria</taxon>
        <taxon>Perciformes</taxon>
        <taxon>Cottioidei</taxon>
        <taxon>Cottales</taxon>
        <taxon>Liparidae</taxon>
        <taxon>Liparis</taxon>
    </lineage>
</organism>
<evidence type="ECO:0000256" key="1">
    <source>
        <dbReference type="SAM" id="MobiDB-lite"/>
    </source>
</evidence>
<proteinExistence type="predicted"/>
<dbReference type="AlphaFoldDB" id="A0A4Z2IEJ0"/>
<accession>A0A4Z2IEJ0</accession>
<dbReference type="OrthoDB" id="8897406at2759"/>
<keyword evidence="3" id="KW-1185">Reference proteome</keyword>
<sequence>MCTGQLCVFGESVALDDGKACFAPPGPDNVYLPYLYILDQTTLRIDQILDRVAKPMPVSAPSSQSASGQHSHQSSQIERDSQAPVPSLNNPSTTSSTSRA</sequence>
<evidence type="ECO:0000313" key="2">
    <source>
        <dbReference type="EMBL" id="TNN76181.1"/>
    </source>
</evidence>
<name>A0A4Z2IEJ0_9TELE</name>
<feature type="region of interest" description="Disordered" evidence="1">
    <location>
        <begin position="54"/>
        <end position="100"/>
    </location>
</feature>
<feature type="compositionally biased region" description="Low complexity" evidence="1">
    <location>
        <begin position="59"/>
        <end position="76"/>
    </location>
</feature>
<protein>
    <submittedName>
        <fullName evidence="2">Uncharacterized protein</fullName>
    </submittedName>
</protein>
<evidence type="ECO:0000313" key="3">
    <source>
        <dbReference type="Proteomes" id="UP000314294"/>
    </source>
</evidence>
<dbReference type="Proteomes" id="UP000314294">
    <property type="component" value="Unassembled WGS sequence"/>
</dbReference>
<reference evidence="2 3" key="1">
    <citation type="submission" date="2019-03" db="EMBL/GenBank/DDBJ databases">
        <title>First draft genome of Liparis tanakae, snailfish: a comprehensive survey of snailfish specific genes.</title>
        <authorList>
            <person name="Kim W."/>
            <person name="Song I."/>
            <person name="Jeong J.-H."/>
            <person name="Kim D."/>
            <person name="Kim S."/>
            <person name="Ryu S."/>
            <person name="Song J.Y."/>
            <person name="Lee S.K."/>
        </authorList>
    </citation>
    <scope>NUCLEOTIDE SEQUENCE [LARGE SCALE GENOMIC DNA]</scope>
    <source>
        <tissue evidence="2">Muscle</tissue>
    </source>
</reference>